<sequence>MKKIAFKIMTLVAALVALAVAAGADTQWK</sequence>
<organism evidence="1 2">
    <name type="scientific">Meiothermus hypogaeus</name>
    <dbReference type="NCBI Taxonomy" id="884155"/>
    <lineage>
        <taxon>Bacteria</taxon>
        <taxon>Thermotogati</taxon>
        <taxon>Deinococcota</taxon>
        <taxon>Deinococci</taxon>
        <taxon>Thermales</taxon>
        <taxon>Thermaceae</taxon>
        <taxon>Meiothermus</taxon>
    </lineage>
</organism>
<dbReference type="Proteomes" id="UP000265443">
    <property type="component" value="Unassembled WGS sequence"/>
</dbReference>
<protein>
    <submittedName>
        <fullName evidence="1">Uncharacterized protein</fullName>
    </submittedName>
</protein>
<name>A0ABX9MQ27_9DEIN</name>
<keyword evidence="2" id="KW-1185">Reference proteome</keyword>
<comment type="caution">
    <text evidence="1">The sequence shown here is derived from an EMBL/GenBank/DDBJ whole genome shotgun (WGS) entry which is preliminary data.</text>
</comment>
<evidence type="ECO:0000313" key="1">
    <source>
        <dbReference type="EMBL" id="RIH79680.1"/>
    </source>
</evidence>
<dbReference type="EMBL" id="QWKY01000012">
    <property type="protein sequence ID" value="RIH79680.1"/>
    <property type="molecule type" value="Genomic_DNA"/>
</dbReference>
<gene>
    <name evidence="1" type="ORF">Mhypo_00965</name>
</gene>
<proteinExistence type="predicted"/>
<accession>A0ABX9MQ27</accession>
<reference evidence="1 2" key="1">
    <citation type="submission" date="2018-08" db="EMBL/GenBank/DDBJ databases">
        <title>Meiothermus hypogaeus DSM 23238 genome sequencing project.</title>
        <authorList>
            <person name="Da Costa M.S."/>
            <person name="Albuquerque L."/>
            <person name="Raposo P."/>
            <person name="Froufe H.J.C."/>
            <person name="Barroso C.S."/>
            <person name="Egas C."/>
        </authorList>
    </citation>
    <scope>NUCLEOTIDE SEQUENCE [LARGE SCALE GENOMIC DNA]</scope>
    <source>
        <strain evidence="1 2">DSM 23238</strain>
    </source>
</reference>
<evidence type="ECO:0000313" key="2">
    <source>
        <dbReference type="Proteomes" id="UP000265443"/>
    </source>
</evidence>